<feature type="non-terminal residue" evidence="2">
    <location>
        <position position="1"/>
    </location>
</feature>
<comment type="caution">
    <text evidence="2">The sequence shown here is derived from an EMBL/GenBank/DDBJ whole genome shotgun (WGS) entry which is preliminary data.</text>
</comment>
<dbReference type="EMBL" id="JAPMSZ010000010">
    <property type="protein sequence ID" value="KAJ5087088.1"/>
    <property type="molecule type" value="Genomic_DNA"/>
</dbReference>
<keyword evidence="3" id="KW-1185">Reference proteome</keyword>
<dbReference type="RefSeq" id="XP_056509213.1">
    <property type="nucleotide sequence ID" value="XM_056658920.1"/>
</dbReference>
<dbReference type="Proteomes" id="UP001141434">
    <property type="component" value="Unassembled WGS sequence"/>
</dbReference>
<dbReference type="OrthoDB" id="3257981at2759"/>
<gene>
    <name evidence="2" type="ORF">NUU61_008395</name>
</gene>
<dbReference type="GeneID" id="81398089"/>
<reference evidence="2" key="2">
    <citation type="journal article" date="2023" name="IMA Fungus">
        <title>Comparative genomic study of the Penicillium genus elucidates a diverse pangenome and 15 lateral gene transfer events.</title>
        <authorList>
            <person name="Petersen C."/>
            <person name="Sorensen T."/>
            <person name="Nielsen M.R."/>
            <person name="Sondergaard T.E."/>
            <person name="Sorensen J.L."/>
            <person name="Fitzpatrick D.A."/>
            <person name="Frisvad J.C."/>
            <person name="Nielsen K.L."/>
        </authorList>
    </citation>
    <scope>NUCLEOTIDE SEQUENCE</scope>
    <source>
        <strain evidence="2">IBT 34128</strain>
    </source>
</reference>
<accession>A0A9W9JZ75</accession>
<proteinExistence type="predicted"/>
<reference evidence="2" key="1">
    <citation type="submission" date="2022-11" db="EMBL/GenBank/DDBJ databases">
        <authorList>
            <person name="Petersen C."/>
        </authorList>
    </citation>
    <scope>NUCLEOTIDE SEQUENCE</scope>
    <source>
        <strain evidence="2">IBT 34128</strain>
    </source>
</reference>
<evidence type="ECO:0000313" key="2">
    <source>
        <dbReference type="EMBL" id="KAJ5087088.1"/>
    </source>
</evidence>
<protein>
    <submittedName>
        <fullName evidence="2">Uncharacterized protein</fullName>
    </submittedName>
</protein>
<sequence>MAGDGATPGRAISTGSANIGSIIHSSQVPKPHSTTHKIAASSASGHPPNRTGVRKANSDTKVGFPASGPWLEASCDVVKGPKTWDEMWKAASGSEAWDQAMKAFKKDLEDPNGLHWPFDRWLWSASGGLENPRCVDPDSTHCTRFECGDNQDSLKPAGALMMLALSGLQQMVHETKIAMDEAHSTVNGVIGEFRETFTRMPDHHLEMAIVKMFIDAATFSLGIGSAFVWNVFAREAQWFTKDDNLRSAFKDISNAGIAFSAVAPKDHMKAKDETLSIQNLVSGLATEFIDETINNLVGFLNHTVYAQDDKSQSLLHHIVADGIGYSFQTLNYVSNTIKASVLKLFYGKMIPQAWSISVEHQEPFILRVPNDLYKCGDPVEQPQSEDDKKGFNLGMWMTGKTAKETQVCLDDAVYFVLNARYDEDHICDGNNTGHVGDWDNCLHNYVHTVFGTLAGGDSKTLDGEQWGGVTLKDMLVSSMGAFVANGFKNGYLASVQQMEETSSLHVDSALTKVEDSGVSFFDDIKTPGFFNFTICFDPWEAVASVLQFRHPPCAESPKLGDYYTKPKNEAG</sequence>
<dbReference type="AlphaFoldDB" id="A0A9W9JZ75"/>
<name>A0A9W9JZ75_9EURO</name>
<feature type="region of interest" description="Disordered" evidence="1">
    <location>
        <begin position="24"/>
        <end position="60"/>
    </location>
</feature>
<evidence type="ECO:0000313" key="3">
    <source>
        <dbReference type="Proteomes" id="UP001141434"/>
    </source>
</evidence>
<evidence type="ECO:0000256" key="1">
    <source>
        <dbReference type="SAM" id="MobiDB-lite"/>
    </source>
</evidence>
<organism evidence="2 3">
    <name type="scientific">Penicillium alfredii</name>
    <dbReference type="NCBI Taxonomy" id="1506179"/>
    <lineage>
        <taxon>Eukaryota</taxon>
        <taxon>Fungi</taxon>
        <taxon>Dikarya</taxon>
        <taxon>Ascomycota</taxon>
        <taxon>Pezizomycotina</taxon>
        <taxon>Eurotiomycetes</taxon>
        <taxon>Eurotiomycetidae</taxon>
        <taxon>Eurotiales</taxon>
        <taxon>Aspergillaceae</taxon>
        <taxon>Penicillium</taxon>
    </lineage>
</organism>